<protein>
    <submittedName>
        <fullName evidence="2">Uncharacterized protein</fullName>
    </submittedName>
</protein>
<proteinExistence type="predicted"/>
<dbReference type="RefSeq" id="WP_039679164.1">
    <property type="nucleotide sequence ID" value="NZ_JWHR01000065.1"/>
</dbReference>
<feature type="transmembrane region" description="Helical" evidence="1">
    <location>
        <begin position="56"/>
        <end position="71"/>
    </location>
</feature>
<sequence>MSFIKKNILSIIILILVIIESILGMYKLVVGTILFGYCINCCISIHRNCKEKNKKEAVLTALIMVVFIIILL</sequence>
<keyword evidence="1" id="KW-1133">Transmembrane helix</keyword>
<keyword evidence="3" id="KW-1185">Reference proteome</keyword>
<dbReference type="EMBL" id="JWHR01000065">
    <property type="protein sequence ID" value="KHS57703.1"/>
    <property type="molecule type" value="Genomic_DNA"/>
</dbReference>
<dbReference type="AlphaFoldDB" id="A0A0B3VY44"/>
<accession>A0A0B3VY44</accession>
<keyword evidence="1" id="KW-0812">Transmembrane</keyword>
<feature type="transmembrane region" description="Helical" evidence="1">
    <location>
        <begin position="32"/>
        <end position="49"/>
    </location>
</feature>
<reference evidence="2 3" key="1">
    <citation type="submission" date="2014-12" db="EMBL/GenBank/DDBJ databases">
        <title>Draft genome sequence of Terrisporobacter sp. 08-306576, isolated from the blood culture of a bacteremia patient.</title>
        <authorList>
            <person name="Lund L.C."/>
            <person name="Sydenham T.V."/>
            <person name="Hogh S.V."/>
            <person name="Skov M.N."/>
            <person name="Kemp M."/>
            <person name="Justesen U.S."/>
        </authorList>
    </citation>
    <scope>NUCLEOTIDE SEQUENCE [LARGE SCALE GENOMIC DNA]</scope>
    <source>
        <strain evidence="2 3">08-306576</strain>
    </source>
</reference>
<name>A0A0B3VY44_9FIRM</name>
<evidence type="ECO:0000256" key="1">
    <source>
        <dbReference type="SAM" id="Phobius"/>
    </source>
</evidence>
<evidence type="ECO:0000313" key="3">
    <source>
        <dbReference type="Proteomes" id="UP000031189"/>
    </source>
</evidence>
<gene>
    <name evidence="2" type="ORF">QX51_06845</name>
</gene>
<feature type="transmembrane region" description="Helical" evidence="1">
    <location>
        <begin position="7"/>
        <end position="26"/>
    </location>
</feature>
<evidence type="ECO:0000313" key="2">
    <source>
        <dbReference type="EMBL" id="KHS57703.1"/>
    </source>
</evidence>
<comment type="caution">
    <text evidence="2">The sequence shown here is derived from an EMBL/GenBank/DDBJ whole genome shotgun (WGS) entry which is preliminary data.</text>
</comment>
<organism evidence="2 3">
    <name type="scientific">Terrisporobacter othiniensis</name>
    <dbReference type="NCBI Taxonomy" id="1577792"/>
    <lineage>
        <taxon>Bacteria</taxon>
        <taxon>Bacillati</taxon>
        <taxon>Bacillota</taxon>
        <taxon>Clostridia</taxon>
        <taxon>Peptostreptococcales</taxon>
        <taxon>Peptostreptococcaceae</taxon>
        <taxon>Terrisporobacter</taxon>
    </lineage>
</organism>
<keyword evidence="1" id="KW-0472">Membrane</keyword>
<dbReference type="Proteomes" id="UP000031189">
    <property type="component" value="Unassembled WGS sequence"/>
</dbReference>